<organism evidence="1 2">
    <name type="scientific">Funneliformis mosseae</name>
    <name type="common">Endomycorrhizal fungus</name>
    <name type="synonym">Glomus mosseae</name>
    <dbReference type="NCBI Taxonomy" id="27381"/>
    <lineage>
        <taxon>Eukaryota</taxon>
        <taxon>Fungi</taxon>
        <taxon>Fungi incertae sedis</taxon>
        <taxon>Mucoromycota</taxon>
        <taxon>Glomeromycotina</taxon>
        <taxon>Glomeromycetes</taxon>
        <taxon>Glomerales</taxon>
        <taxon>Glomeraceae</taxon>
        <taxon>Funneliformis</taxon>
    </lineage>
</organism>
<gene>
    <name evidence="1" type="ORF">FMOSSE_LOCUS4038</name>
</gene>
<keyword evidence="2" id="KW-1185">Reference proteome</keyword>
<evidence type="ECO:0000313" key="2">
    <source>
        <dbReference type="Proteomes" id="UP000789375"/>
    </source>
</evidence>
<comment type="caution">
    <text evidence="1">The sequence shown here is derived from an EMBL/GenBank/DDBJ whole genome shotgun (WGS) entry which is preliminary data.</text>
</comment>
<dbReference type="EMBL" id="CAJVPP010000651">
    <property type="protein sequence ID" value="CAG8501029.1"/>
    <property type="molecule type" value="Genomic_DNA"/>
</dbReference>
<dbReference type="Proteomes" id="UP000789375">
    <property type="component" value="Unassembled WGS sequence"/>
</dbReference>
<accession>A0A9N8ZMD2</accession>
<name>A0A9N8ZMD2_FUNMO</name>
<evidence type="ECO:0000313" key="1">
    <source>
        <dbReference type="EMBL" id="CAG8501029.1"/>
    </source>
</evidence>
<proteinExistence type="predicted"/>
<sequence length="241" mass="28388">MLFLSGWKMEWHDFEILVAKHIAFHIKTLFYLRYKKMAFKNIFWDAYNDKISLETKVELKKITIHQLCNKFSVTYPITNKQGEIVNFKLGVIVNENKASFADFFLVFKGYFEKADVKKEHNKNVAAVQSTHYNFGINNYNVITVFISSADLKEDISGYCEEPLPNYRWLSVSTKIPQEIIDRVRAKRPLCSSQDMFNADPWFNNYKDDINNMTYSLYTDAIDLANSNKKRQLSYYDEVLQL</sequence>
<reference evidence="1" key="1">
    <citation type="submission" date="2021-06" db="EMBL/GenBank/DDBJ databases">
        <authorList>
            <person name="Kallberg Y."/>
            <person name="Tangrot J."/>
            <person name="Rosling A."/>
        </authorList>
    </citation>
    <scope>NUCLEOTIDE SEQUENCE</scope>
    <source>
        <strain evidence="1">87-6 pot B 2015</strain>
    </source>
</reference>
<protein>
    <submittedName>
        <fullName evidence="1">11501_t:CDS:1</fullName>
    </submittedName>
</protein>
<dbReference type="AlphaFoldDB" id="A0A9N8ZMD2"/>